<protein>
    <recommendedName>
        <fullName evidence="4">Phage holin family protein</fullName>
    </recommendedName>
</protein>
<proteinExistence type="predicted"/>
<name>A0A955EDF2_UNCKA</name>
<evidence type="ECO:0000313" key="2">
    <source>
        <dbReference type="EMBL" id="MCA9308546.1"/>
    </source>
</evidence>
<feature type="transmembrane region" description="Helical" evidence="1">
    <location>
        <begin position="34"/>
        <end position="56"/>
    </location>
</feature>
<keyword evidence="1" id="KW-1133">Transmembrane helix</keyword>
<feature type="transmembrane region" description="Helical" evidence="1">
    <location>
        <begin position="110"/>
        <end position="129"/>
    </location>
</feature>
<reference evidence="2" key="1">
    <citation type="submission" date="2020-04" db="EMBL/GenBank/DDBJ databases">
        <authorList>
            <person name="Zhang T."/>
        </authorList>
    </citation>
    <scope>NUCLEOTIDE SEQUENCE</scope>
    <source>
        <strain evidence="2">HKST-UBA79</strain>
    </source>
</reference>
<gene>
    <name evidence="2" type="ORF">KC980_03465</name>
</gene>
<dbReference type="EMBL" id="JAGQNX010000105">
    <property type="protein sequence ID" value="MCA9308546.1"/>
    <property type="molecule type" value="Genomic_DNA"/>
</dbReference>
<organism evidence="2 3">
    <name type="scientific">candidate division WWE3 bacterium</name>
    <dbReference type="NCBI Taxonomy" id="2053526"/>
    <lineage>
        <taxon>Bacteria</taxon>
        <taxon>Katanobacteria</taxon>
    </lineage>
</organism>
<keyword evidence="1" id="KW-0472">Membrane</keyword>
<dbReference type="Proteomes" id="UP000740557">
    <property type="component" value="Unassembled WGS sequence"/>
</dbReference>
<evidence type="ECO:0008006" key="4">
    <source>
        <dbReference type="Google" id="ProtNLM"/>
    </source>
</evidence>
<feature type="transmembrane region" description="Helical" evidence="1">
    <location>
        <begin position="63"/>
        <end position="90"/>
    </location>
</feature>
<accession>A0A955EDF2</accession>
<dbReference type="AlphaFoldDB" id="A0A955EDF2"/>
<reference evidence="2" key="2">
    <citation type="journal article" date="2021" name="Microbiome">
        <title>Successional dynamics and alternative stable states in a saline activated sludge microbial community over 9 years.</title>
        <authorList>
            <person name="Wang Y."/>
            <person name="Ye J."/>
            <person name="Ju F."/>
            <person name="Liu L."/>
            <person name="Boyd J.A."/>
            <person name="Deng Y."/>
            <person name="Parks D.H."/>
            <person name="Jiang X."/>
            <person name="Yin X."/>
            <person name="Woodcroft B.J."/>
            <person name="Tyson G.W."/>
            <person name="Hugenholtz P."/>
            <person name="Polz M.F."/>
            <person name="Zhang T."/>
        </authorList>
    </citation>
    <scope>NUCLEOTIDE SEQUENCE</scope>
    <source>
        <strain evidence="2">HKST-UBA79</strain>
    </source>
</reference>
<comment type="caution">
    <text evidence="2">The sequence shown here is derived from an EMBL/GenBank/DDBJ whole genome shotgun (WGS) entry which is preliminary data.</text>
</comment>
<evidence type="ECO:0000313" key="3">
    <source>
        <dbReference type="Proteomes" id="UP000740557"/>
    </source>
</evidence>
<evidence type="ECO:0000256" key="1">
    <source>
        <dbReference type="SAM" id="Phobius"/>
    </source>
</evidence>
<keyword evidence="1" id="KW-0812">Transmembrane</keyword>
<sequence>MKLLLRSFIFSIIALIVTIRVINGYQFAGNSLYTFLYVSLGLTLLNLLLSPIFDLISLPSSGVLFLILSVAMTIITLHALNIFIAGFDIVPANISKAVIFGVDLPAKKLTLFWSTVYSALLYSLTYNFFSWLCKVKK</sequence>